<accession>A0ABQ0V073</accession>
<sequence length="147" mass="17385">MVDWSKKEVKLHGIALKKMWHTYGEGTIERLKRDMESLNKIGQCQSIIHQLDDVLPELWETLRETDKEQFLTKYGRKWEKFRSPVPKKTAHKLINFYDKGKLHLTGRKKDIIKENESISTELENDVNVNSSGLCYQCCRTKEKRVFT</sequence>
<dbReference type="EMBL" id="BJUX01000038">
    <property type="protein sequence ID" value="GEK90206.1"/>
    <property type="molecule type" value="Genomic_DNA"/>
</dbReference>
<dbReference type="PANTHER" id="PTHR40254:SF1">
    <property type="entry name" value="BLR0577 PROTEIN"/>
    <property type="match status" value="1"/>
</dbReference>
<reference evidence="1 2" key="1">
    <citation type="submission" date="2019-07" db="EMBL/GenBank/DDBJ databases">
        <title>Whole genome shotgun sequence of Alkalibacterium putridalgicola NBRC 103243.</title>
        <authorList>
            <person name="Hosoyama A."/>
            <person name="Uohara A."/>
            <person name="Ohji S."/>
            <person name="Ichikawa N."/>
        </authorList>
    </citation>
    <scope>NUCLEOTIDE SEQUENCE [LARGE SCALE GENOMIC DNA]</scope>
    <source>
        <strain evidence="1 2">NBRC 103243</strain>
    </source>
</reference>
<dbReference type="PANTHER" id="PTHR40254">
    <property type="entry name" value="BLR0577 PROTEIN"/>
    <property type="match status" value="1"/>
</dbReference>
<comment type="caution">
    <text evidence="1">The sequence shown here is derived from an EMBL/GenBank/DDBJ whole genome shotgun (WGS) entry which is preliminary data.</text>
</comment>
<keyword evidence="2" id="KW-1185">Reference proteome</keyword>
<gene>
    <name evidence="1" type="ORF">APU01nite_22450</name>
</gene>
<organism evidence="1 2">
    <name type="scientific">Alkalibacterium putridalgicola</name>
    <dbReference type="NCBI Taxonomy" id="426703"/>
    <lineage>
        <taxon>Bacteria</taxon>
        <taxon>Bacillati</taxon>
        <taxon>Bacillota</taxon>
        <taxon>Bacilli</taxon>
        <taxon>Lactobacillales</taxon>
        <taxon>Carnobacteriaceae</taxon>
        <taxon>Alkalibacterium</taxon>
    </lineage>
</organism>
<dbReference type="InterPro" id="IPR052189">
    <property type="entry name" value="L-asp_N-monooxygenase_NS-form"/>
</dbReference>
<evidence type="ECO:0000313" key="1">
    <source>
        <dbReference type="EMBL" id="GEK90206.1"/>
    </source>
</evidence>
<evidence type="ECO:0000313" key="2">
    <source>
        <dbReference type="Proteomes" id="UP000321425"/>
    </source>
</evidence>
<name>A0ABQ0V073_9LACT</name>
<dbReference type="Proteomes" id="UP000321425">
    <property type="component" value="Unassembled WGS sequence"/>
</dbReference>
<protein>
    <submittedName>
        <fullName evidence="1">Uncharacterized protein</fullName>
    </submittedName>
</protein>
<proteinExistence type="predicted"/>